<sequence>MLHRSPLLIPELAELVFVSLPAFELLSSCRAVCRLWRDVIDSSPVVEYYTWRSSSIPGRLRPKINQLNFQRNPVIPHILSKFWQRVNQASSEPPQEEITGDNKDNKKTPKKKAPLRKNELSPPLDTEALIAPFRKICESLIFANSDPIEVNIKLSTQKYASKHMLHRHYRTVATDYGIGWVTDLSILETMLEEIISLYNEKVYIPGKKNSFQAEIRYCVFLFDAYFEPKDEDDKPMRRELEITERFDFQCVEPWFVQLVERGARKREEEI</sequence>
<evidence type="ECO:0000313" key="3">
    <source>
        <dbReference type="EMBL" id="EPS39474.1"/>
    </source>
</evidence>
<dbReference type="EMBL" id="AQGS01000467">
    <property type="protein sequence ID" value="EPS39474.1"/>
    <property type="molecule type" value="Genomic_DNA"/>
</dbReference>
<keyword evidence="4" id="KW-1185">Reference proteome</keyword>
<dbReference type="InterPro" id="IPR001810">
    <property type="entry name" value="F-box_dom"/>
</dbReference>
<evidence type="ECO:0000259" key="2">
    <source>
        <dbReference type="Pfam" id="PF00646"/>
    </source>
</evidence>
<dbReference type="OrthoDB" id="5364914at2759"/>
<gene>
    <name evidence="3" type="ORF">H072_6709</name>
</gene>
<evidence type="ECO:0000313" key="4">
    <source>
        <dbReference type="Proteomes" id="UP000015100"/>
    </source>
</evidence>
<protein>
    <recommendedName>
        <fullName evidence="2">F-box domain-containing protein</fullName>
    </recommendedName>
</protein>
<feature type="domain" description="F-box" evidence="2">
    <location>
        <begin position="10"/>
        <end position="45"/>
    </location>
</feature>
<dbReference type="Proteomes" id="UP000015100">
    <property type="component" value="Unassembled WGS sequence"/>
</dbReference>
<dbReference type="HOGENOM" id="CLU_1120166_0_0_1"/>
<reference evidence="3 4" key="1">
    <citation type="journal article" date="2013" name="PLoS Genet.">
        <title>Genomic mechanisms accounting for the adaptation to parasitism in nematode-trapping fungi.</title>
        <authorList>
            <person name="Meerupati T."/>
            <person name="Andersson K.M."/>
            <person name="Friman E."/>
            <person name="Kumar D."/>
            <person name="Tunlid A."/>
            <person name="Ahren D."/>
        </authorList>
    </citation>
    <scope>NUCLEOTIDE SEQUENCE [LARGE SCALE GENOMIC DNA]</scope>
    <source>
        <strain evidence="3 4">CBS 200.50</strain>
    </source>
</reference>
<dbReference type="OMA" id="RSICTLW"/>
<accession>S8A9D1</accession>
<name>S8A9D1_DACHA</name>
<dbReference type="Pfam" id="PF00646">
    <property type="entry name" value="F-box"/>
    <property type="match status" value="1"/>
</dbReference>
<proteinExistence type="predicted"/>
<organism evidence="3 4">
    <name type="scientific">Dactylellina haptotyla (strain CBS 200.50)</name>
    <name type="common">Nematode-trapping fungus</name>
    <name type="synonym">Monacrosporium haptotylum</name>
    <dbReference type="NCBI Taxonomy" id="1284197"/>
    <lineage>
        <taxon>Eukaryota</taxon>
        <taxon>Fungi</taxon>
        <taxon>Dikarya</taxon>
        <taxon>Ascomycota</taxon>
        <taxon>Pezizomycotina</taxon>
        <taxon>Orbiliomycetes</taxon>
        <taxon>Orbiliales</taxon>
        <taxon>Orbiliaceae</taxon>
        <taxon>Dactylellina</taxon>
    </lineage>
</organism>
<dbReference type="Gene3D" id="1.20.1280.50">
    <property type="match status" value="1"/>
</dbReference>
<dbReference type="AlphaFoldDB" id="S8A9D1"/>
<feature type="region of interest" description="Disordered" evidence="1">
    <location>
        <begin position="90"/>
        <end position="120"/>
    </location>
</feature>
<dbReference type="SUPFAM" id="SSF81383">
    <property type="entry name" value="F-box domain"/>
    <property type="match status" value="1"/>
</dbReference>
<comment type="caution">
    <text evidence="3">The sequence shown here is derived from an EMBL/GenBank/DDBJ whole genome shotgun (WGS) entry which is preliminary data.</text>
</comment>
<evidence type="ECO:0000256" key="1">
    <source>
        <dbReference type="SAM" id="MobiDB-lite"/>
    </source>
</evidence>
<reference evidence="4" key="2">
    <citation type="submission" date="2013-04" db="EMBL/GenBank/DDBJ databases">
        <title>Genomic mechanisms accounting for the adaptation to parasitism in nematode-trapping fungi.</title>
        <authorList>
            <person name="Ahren D.G."/>
        </authorList>
    </citation>
    <scope>NUCLEOTIDE SEQUENCE [LARGE SCALE GENOMIC DNA]</scope>
    <source>
        <strain evidence="4">CBS 200.50</strain>
    </source>
</reference>
<dbReference type="InterPro" id="IPR036047">
    <property type="entry name" value="F-box-like_dom_sf"/>
</dbReference>